<dbReference type="InterPro" id="IPR025857">
    <property type="entry name" value="MacB_PCD"/>
</dbReference>
<dbReference type="AlphaFoldDB" id="A0A326RXR9"/>
<feature type="transmembrane region" description="Helical" evidence="6">
    <location>
        <begin position="729"/>
        <end position="751"/>
    </location>
</feature>
<feature type="transmembrane region" description="Helical" evidence="6">
    <location>
        <begin position="391"/>
        <end position="415"/>
    </location>
</feature>
<feature type="transmembrane region" description="Helical" evidence="6">
    <location>
        <begin position="685"/>
        <end position="708"/>
    </location>
</feature>
<proteinExistence type="predicted"/>
<dbReference type="RefSeq" id="WP_111391030.1">
    <property type="nucleotide sequence ID" value="NZ_QKTX01000001.1"/>
</dbReference>
<evidence type="ECO:0000259" key="8">
    <source>
        <dbReference type="Pfam" id="PF12704"/>
    </source>
</evidence>
<sequence length="808" mass="90112">MFKNYFKIVFRNAKKHPMYVLINLIGLALGMAVSMVILLYVQFELSYDRHHPDGDRIFRVSRAWFNPDGEISLHLGHTAPPFGPLIQSDFPEDVEVSARIFNFNPLIKSGTEAFEEDRFFFADPEAFDLFSWEIVAGQGKEALLEAEGIILTESTAKRYFGNQSPIGKELIAVLPGGDYPLQVRGVMKDLPENSHFHVDFVASMIPVVQFYGGLEGFMSNYGSNNFSTFIKLKEGVKYQDFESQLPSLIDRHMGANQAGIPASQGTKLFLWPIADIHLHSNLASEIEPNGNIDYVYIYLTVAFFILLIACINFMNLSTARSSLRSMEVGLRKVMGADRSILIRQFMGESLVMTFLSMVLALLLVWLFLPLFSDFVEKPLSFNLITHPEYLLGIGGIMLFVGLISGSYPALFLSGFMPARVLKGTFKAGKGHERFRAVLVVGQFAISVVLIVAVLVVVNQLNFMQSKDLGFQKEDIVVLPNSPQINENYLIIKDRLENHPGIRAVSMSSRVPSGRLLDSQGTTAEVNGELTQIDVRIADIHVGHNFLETYGIPVVAGRTFDFLQASDSTQAFVLNETAIRAVGWSSAEEAIGKQFQYGGRRGFVTGVMKDFHFESLHQPIVPIVFMISQNRNNLLSIKIDATQREEVLAYLKGEWAQLRPDFPFEPLFVDEGFNRQYEAENRLKTIFTFFSGLAVLISILGLLGLVTFATEQRTREIGIRKVMGAETGNILVLLGKDFMKLVGIGFVLAVPISWFGLNSWLDDFAYHIGINWTVFLVAGILAGLIAALTVTSQTIKAAWANPVKSIKNE</sequence>
<feature type="transmembrane region" description="Helical" evidence="6">
    <location>
        <begin position="763"/>
        <end position="787"/>
    </location>
</feature>
<keyword evidence="10" id="KW-1185">Reference proteome</keyword>
<keyword evidence="2" id="KW-1003">Cell membrane</keyword>
<keyword evidence="3 6" id="KW-0812">Transmembrane</keyword>
<gene>
    <name evidence="9" type="ORF">CLV31_101218</name>
</gene>
<evidence type="ECO:0000256" key="3">
    <source>
        <dbReference type="ARBA" id="ARBA00022692"/>
    </source>
</evidence>
<evidence type="ECO:0000313" key="9">
    <source>
        <dbReference type="EMBL" id="PZV87345.1"/>
    </source>
</evidence>
<evidence type="ECO:0000256" key="4">
    <source>
        <dbReference type="ARBA" id="ARBA00022989"/>
    </source>
</evidence>
<evidence type="ECO:0000259" key="7">
    <source>
        <dbReference type="Pfam" id="PF02687"/>
    </source>
</evidence>
<evidence type="ECO:0000313" key="10">
    <source>
        <dbReference type="Proteomes" id="UP000248917"/>
    </source>
</evidence>
<dbReference type="GO" id="GO:0005886">
    <property type="term" value="C:plasma membrane"/>
    <property type="evidence" value="ECO:0007669"/>
    <property type="project" value="UniProtKB-SubCell"/>
</dbReference>
<protein>
    <submittedName>
        <fullName evidence="9">Putative ABC transport system permease protein</fullName>
    </submittedName>
</protein>
<keyword evidence="5 6" id="KW-0472">Membrane</keyword>
<dbReference type="EMBL" id="QKTX01000001">
    <property type="protein sequence ID" value="PZV87345.1"/>
    <property type="molecule type" value="Genomic_DNA"/>
</dbReference>
<accession>A0A326RXR9</accession>
<evidence type="ECO:0000256" key="1">
    <source>
        <dbReference type="ARBA" id="ARBA00004651"/>
    </source>
</evidence>
<dbReference type="PANTHER" id="PTHR30572:SF18">
    <property type="entry name" value="ABC-TYPE MACROLIDE FAMILY EXPORT SYSTEM PERMEASE COMPONENT 2"/>
    <property type="match status" value="1"/>
</dbReference>
<dbReference type="Pfam" id="PF02687">
    <property type="entry name" value="FtsX"/>
    <property type="match status" value="2"/>
</dbReference>
<dbReference type="InterPro" id="IPR003838">
    <property type="entry name" value="ABC3_permease_C"/>
</dbReference>
<name>A0A326RXR9_9BACT</name>
<keyword evidence="4 6" id="KW-1133">Transmembrane helix</keyword>
<dbReference type="Proteomes" id="UP000248917">
    <property type="component" value="Unassembled WGS sequence"/>
</dbReference>
<dbReference type="GO" id="GO:0022857">
    <property type="term" value="F:transmembrane transporter activity"/>
    <property type="evidence" value="ECO:0007669"/>
    <property type="project" value="TreeGrafter"/>
</dbReference>
<feature type="transmembrane region" description="Helical" evidence="6">
    <location>
        <begin position="436"/>
        <end position="457"/>
    </location>
</feature>
<comment type="caution">
    <text evidence="9">The sequence shown here is derived from an EMBL/GenBank/DDBJ whole genome shotgun (WGS) entry which is preliminary data.</text>
</comment>
<evidence type="ECO:0000256" key="5">
    <source>
        <dbReference type="ARBA" id="ARBA00023136"/>
    </source>
</evidence>
<feature type="domain" description="MacB-like periplasmic core" evidence="8">
    <location>
        <begin position="444"/>
        <end position="612"/>
    </location>
</feature>
<reference evidence="9 10" key="1">
    <citation type="submission" date="2018-06" db="EMBL/GenBank/DDBJ databases">
        <title>Genomic Encyclopedia of Archaeal and Bacterial Type Strains, Phase II (KMG-II): from individual species to whole genera.</title>
        <authorList>
            <person name="Goeker M."/>
        </authorList>
    </citation>
    <scope>NUCLEOTIDE SEQUENCE [LARGE SCALE GENOMIC DNA]</scope>
    <source>
        <strain evidence="9 10">T4</strain>
    </source>
</reference>
<dbReference type="PANTHER" id="PTHR30572">
    <property type="entry name" value="MEMBRANE COMPONENT OF TRANSPORTER-RELATED"/>
    <property type="match status" value="1"/>
</dbReference>
<feature type="domain" description="ABC3 transporter permease C-terminal" evidence="7">
    <location>
        <begin position="688"/>
        <end position="801"/>
    </location>
</feature>
<evidence type="ECO:0000256" key="2">
    <source>
        <dbReference type="ARBA" id="ARBA00022475"/>
    </source>
</evidence>
<feature type="transmembrane region" description="Helical" evidence="6">
    <location>
        <begin position="350"/>
        <end position="371"/>
    </location>
</feature>
<feature type="domain" description="MacB-like periplasmic core" evidence="8">
    <location>
        <begin position="21"/>
        <end position="246"/>
    </location>
</feature>
<organism evidence="9 10">
    <name type="scientific">Algoriphagus aquaeductus</name>
    <dbReference type="NCBI Taxonomy" id="475299"/>
    <lineage>
        <taxon>Bacteria</taxon>
        <taxon>Pseudomonadati</taxon>
        <taxon>Bacteroidota</taxon>
        <taxon>Cytophagia</taxon>
        <taxon>Cytophagales</taxon>
        <taxon>Cyclobacteriaceae</taxon>
        <taxon>Algoriphagus</taxon>
    </lineage>
</organism>
<dbReference type="InterPro" id="IPR050250">
    <property type="entry name" value="Macrolide_Exporter_MacB"/>
</dbReference>
<feature type="transmembrane region" description="Helical" evidence="6">
    <location>
        <begin position="20"/>
        <end position="41"/>
    </location>
</feature>
<feature type="transmembrane region" description="Helical" evidence="6">
    <location>
        <begin position="295"/>
        <end position="316"/>
    </location>
</feature>
<dbReference type="OrthoDB" id="5933722at2"/>
<feature type="domain" description="ABC3 transporter permease C-terminal" evidence="7">
    <location>
        <begin position="300"/>
        <end position="413"/>
    </location>
</feature>
<comment type="subcellular location">
    <subcellularLocation>
        <location evidence="1">Cell membrane</location>
        <topology evidence="1">Multi-pass membrane protein</topology>
    </subcellularLocation>
</comment>
<evidence type="ECO:0000256" key="6">
    <source>
        <dbReference type="SAM" id="Phobius"/>
    </source>
</evidence>
<dbReference type="Pfam" id="PF12704">
    <property type="entry name" value="MacB_PCD"/>
    <property type="match status" value="2"/>
</dbReference>